<protein>
    <recommendedName>
        <fullName evidence="1">Schlafen group 3-like DNA/RNA helicase domain-containing protein</fullName>
    </recommendedName>
</protein>
<proteinExistence type="predicted"/>
<dbReference type="SUPFAM" id="SSF52540">
    <property type="entry name" value="P-loop containing nucleoside triphosphate hydrolases"/>
    <property type="match status" value="1"/>
</dbReference>
<feature type="domain" description="Schlafen group 3-like DNA/RNA helicase" evidence="1">
    <location>
        <begin position="213"/>
        <end position="407"/>
    </location>
</feature>
<dbReference type="Pfam" id="PF09848">
    <property type="entry name" value="SLFN-g3_helicase"/>
    <property type="match status" value="1"/>
</dbReference>
<dbReference type="InterPro" id="IPR018647">
    <property type="entry name" value="SLFN_3-like_DNA/RNA_helicase"/>
</dbReference>
<organism evidence="2 3">
    <name type="scientific">Ligilactobacillus equi DSM 15833 = JCM 10991</name>
    <dbReference type="NCBI Taxonomy" id="1423740"/>
    <lineage>
        <taxon>Bacteria</taxon>
        <taxon>Bacillati</taxon>
        <taxon>Bacillota</taxon>
        <taxon>Bacilli</taxon>
        <taxon>Lactobacillales</taxon>
        <taxon>Lactobacillaceae</taxon>
        <taxon>Ligilactobacillus</taxon>
    </lineage>
</organism>
<dbReference type="EMBL" id="AZFH01000203">
    <property type="protein sequence ID" value="KRL76029.1"/>
    <property type="molecule type" value="Genomic_DNA"/>
</dbReference>
<dbReference type="Proteomes" id="UP000051048">
    <property type="component" value="Unassembled WGS sequence"/>
</dbReference>
<gene>
    <name evidence="2" type="ORF">FC36_GL002004</name>
</gene>
<dbReference type="CDD" id="cd00009">
    <property type="entry name" value="AAA"/>
    <property type="match status" value="1"/>
</dbReference>
<sequence>MNYITLNEFIAAYESDTVEEMYTINGMNIEKKHEIDDFYKFSKLLLNCYDSEEVNSVDICGWYFGVDLKILPDFDALCITDRCIFNLDLKHKSPKKESLIKKFRTQTKFLKISQSKYKDLKLISCSFDAEKKILYNYDESSESILPMDMKKLYDELNVGNALGKNIVLELESSDYIISPLQNITKFLNGDYWLNTNQLNTVENVMKSKNSLMGIYGKAGTGKTLLGLDIARRLVNNGKAVLYLFSGNKRDTHKELKEKFTNLQVKGIKELKSINLDEYDFVIIDEAQKLYQCNMNYLLDWGERNTLGKKILFLFDKGQVLSDKDKGKGLYNYLMGCKNKGLASLYELDKNIRTNDKILYFIRYIMKANDIPKNVSKAEIRNAVDVKYFSSAVGAISWIRRLSEKDGFNFLVPAGDKLRKSSRSKFEFVSDLYKETHSVIGDEFDNVVTYIDDRFELTKGRMPHLVKSPKYSEYYYIDNELYVNMTRARKKLSIAIIDNPAVYKYIVKFLQE</sequence>
<dbReference type="STRING" id="1423740.FC36_GL002004"/>
<name>A0A0R1T331_9LACO</name>
<evidence type="ECO:0000313" key="3">
    <source>
        <dbReference type="Proteomes" id="UP000051048"/>
    </source>
</evidence>
<accession>A0A0R1T331</accession>
<dbReference type="PATRIC" id="fig|1423740.3.peg.2171"/>
<comment type="caution">
    <text evidence="2">The sequence shown here is derived from an EMBL/GenBank/DDBJ whole genome shotgun (WGS) entry which is preliminary data.</text>
</comment>
<dbReference type="InterPro" id="IPR027417">
    <property type="entry name" value="P-loop_NTPase"/>
</dbReference>
<dbReference type="Gene3D" id="3.40.50.300">
    <property type="entry name" value="P-loop containing nucleotide triphosphate hydrolases"/>
    <property type="match status" value="1"/>
</dbReference>
<reference evidence="2 3" key="1">
    <citation type="journal article" date="2015" name="Genome Announc.">
        <title>Expanding the biotechnology potential of lactobacilli through comparative genomics of 213 strains and associated genera.</title>
        <authorList>
            <person name="Sun Z."/>
            <person name="Harris H.M."/>
            <person name="McCann A."/>
            <person name="Guo C."/>
            <person name="Argimon S."/>
            <person name="Zhang W."/>
            <person name="Yang X."/>
            <person name="Jeffery I.B."/>
            <person name="Cooney J.C."/>
            <person name="Kagawa T.F."/>
            <person name="Liu W."/>
            <person name="Song Y."/>
            <person name="Salvetti E."/>
            <person name="Wrobel A."/>
            <person name="Rasinkangas P."/>
            <person name="Parkhill J."/>
            <person name="Rea M.C."/>
            <person name="O'Sullivan O."/>
            <person name="Ritari J."/>
            <person name="Douillard F.P."/>
            <person name="Paul Ross R."/>
            <person name="Yang R."/>
            <person name="Briner A.E."/>
            <person name="Felis G.E."/>
            <person name="de Vos W.M."/>
            <person name="Barrangou R."/>
            <person name="Klaenhammer T.R."/>
            <person name="Caufield P.W."/>
            <person name="Cui Y."/>
            <person name="Zhang H."/>
            <person name="O'Toole P.W."/>
        </authorList>
    </citation>
    <scope>NUCLEOTIDE SEQUENCE [LARGE SCALE GENOMIC DNA]</scope>
    <source>
        <strain evidence="2 3">DSM 15833</strain>
    </source>
</reference>
<dbReference type="OrthoDB" id="1411900at2"/>
<evidence type="ECO:0000313" key="2">
    <source>
        <dbReference type="EMBL" id="KRL76029.1"/>
    </source>
</evidence>
<dbReference type="AlphaFoldDB" id="A0A0R1T331"/>
<dbReference type="RefSeq" id="WP_025021517.1">
    <property type="nucleotide sequence ID" value="NZ_AZFH01000203.1"/>
</dbReference>
<evidence type="ECO:0000259" key="1">
    <source>
        <dbReference type="Pfam" id="PF09848"/>
    </source>
</evidence>